<name>A0A834I381_RHYFE</name>
<protein>
    <submittedName>
        <fullName evidence="1">Uncharacterized protein</fullName>
    </submittedName>
</protein>
<dbReference type="Proteomes" id="UP000625711">
    <property type="component" value="Unassembled WGS sequence"/>
</dbReference>
<keyword evidence="2" id="KW-1185">Reference proteome</keyword>
<dbReference type="OrthoDB" id="6784107at2759"/>
<organism evidence="1 2">
    <name type="scientific">Rhynchophorus ferrugineus</name>
    <name type="common">Red palm weevil</name>
    <name type="synonym">Curculio ferrugineus</name>
    <dbReference type="NCBI Taxonomy" id="354439"/>
    <lineage>
        <taxon>Eukaryota</taxon>
        <taxon>Metazoa</taxon>
        <taxon>Ecdysozoa</taxon>
        <taxon>Arthropoda</taxon>
        <taxon>Hexapoda</taxon>
        <taxon>Insecta</taxon>
        <taxon>Pterygota</taxon>
        <taxon>Neoptera</taxon>
        <taxon>Endopterygota</taxon>
        <taxon>Coleoptera</taxon>
        <taxon>Polyphaga</taxon>
        <taxon>Cucujiformia</taxon>
        <taxon>Curculionidae</taxon>
        <taxon>Dryophthorinae</taxon>
        <taxon>Rhynchophorus</taxon>
    </lineage>
</organism>
<sequence length="117" mass="13768">MENIIKEYKASELELARIKQIYEKFKEIQLQQKANIIYGENNKGIHNEYSEKSTKSINGVKDLKSTSSVHNVKGFGDDNVNKKVERRIHQFENYINIIRQHKEPIEKLSFLNMLKSD</sequence>
<proteinExistence type="predicted"/>
<evidence type="ECO:0000313" key="2">
    <source>
        <dbReference type="Proteomes" id="UP000625711"/>
    </source>
</evidence>
<comment type="caution">
    <text evidence="1">The sequence shown here is derived from an EMBL/GenBank/DDBJ whole genome shotgun (WGS) entry which is preliminary data.</text>
</comment>
<dbReference type="EMBL" id="JAACXV010013301">
    <property type="protein sequence ID" value="KAF7273782.1"/>
    <property type="molecule type" value="Genomic_DNA"/>
</dbReference>
<evidence type="ECO:0000313" key="1">
    <source>
        <dbReference type="EMBL" id="KAF7273782.1"/>
    </source>
</evidence>
<gene>
    <name evidence="1" type="ORF">GWI33_013537</name>
</gene>
<reference evidence="1" key="1">
    <citation type="submission" date="2020-08" db="EMBL/GenBank/DDBJ databases">
        <title>Genome sequencing and assembly of the red palm weevil Rhynchophorus ferrugineus.</title>
        <authorList>
            <person name="Dias G.B."/>
            <person name="Bergman C.M."/>
            <person name="Manee M."/>
        </authorList>
    </citation>
    <scope>NUCLEOTIDE SEQUENCE</scope>
    <source>
        <strain evidence="1">AA-2017</strain>
        <tissue evidence="1">Whole larva</tissue>
    </source>
</reference>
<dbReference type="AlphaFoldDB" id="A0A834I381"/>
<accession>A0A834I381</accession>